<dbReference type="VEuPathDB" id="FungiDB:GMDG_01943"/>
<feature type="compositionally biased region" description="Polar residues" evidence="7">
    <location>
        <begin position="573"/>
        <end position="587"/>
    </location>
</feature>
<dbReference type="SUPFAM" id="SSF49879">
    <property type="entry name" value="SMAD/FHA domain"/>
    <property type="match status" value="1"/>
</dbReference>
<dbReference type="GO" id="GO:0005634">
    <property type="term" value="C:nucleus"/>
    <property type="evidence" value="ECO:0007669"/>
    <property type="project" value="UniProtKB-SubCell"/>
</dbReference>
<reference evidence="10" key="1">
    <citation type="submission" date="2016-03" db="EMBL/GenBank/DDBJ databases">
        <title>Updated assembly of Pseudogymnoascus destructans, the fungus causing white-nose syndrome of bats.</title>
        <authorList>
            <person name="Palmer J.M."/>
            <person name="Drees K.P."/>
            <person name="Foster J.T."/>
            <person name="Lindner D.L."/>
        </authorList>
    </citation>
    <scope>NUCLEOTIDE SEQUENCE [LARGE SCALE GENOMIC DNA]</scope>
    <source>
        <strain evidence="10">20631-21</strain>
    </source>
</reference>
<evidence type="ECO:0000256" key="3">
    <source>
        <dbReference type="ARBA" id="ARBA00023125"/>
    </source>
</evidence>
<dbReference type="PANTHER" id="PTHR45881:SF5">
    <property type="entry name" value="FORK-HEAD DOMAIN-CONTAINING PROTEIN"/>
    <property type="match status" value="1"/>
</dbReference>
<dbReference type="InterPro" id="IPR036390">
    <property type="entry name" value="WH_DNA-bd_sf"/>
</dbReference>
<sequence length="691" mass="75772">MPPSTKRTQRAKRGQPINHSDDMDTTLTSPAQSAKRRRTKAEMNKSETRAPEPAKLPTSQAELNMSDEDLVSTVSQHLAMPDHFVQAARDHDNHHHQRQSKNVAAYAKVTGKDWTFYVKRLRTNIGRPPEGYIAPLQDENAPTTPAVSNEGDGMELPAAPTEPSRIHIDIGPNKLVSRLHAEIYFDSQTSQWNVIVNGRNGIKVNDQQVRRGHVMKLQSGAVIEVAGVEMMFVLPTDDQPVEIDDKYLERAGLIASDPFQSELPITGNFLAAANRGKAEGTLGSNHPTLAPAPPDYKKPDTPAKQRARGPIPTSSPAFGRAGGTIIMSADTIDYQNDATSHIKPAFTYGQLISQALYTSENEMATLNDIYEYMKRNYAHYRRPEFFKGWQNSIRHNLSLNPGFKVRQRGPEDTGKGGYWCFTPDMREHMISDAWGPKSARKSPPKRRETSGTPRSSPGPKITRTVHGPGDKEGGSPSRRVKRSPGASPTMRGIRPNGPQQTPDRLKLPRPLLGEEPDDGSPLPRRRTGSNNPFGIGENAAESPVLSSSFAQEEGTAFLTPAPVRKHPHFAPPSTAQRPSQHMPTSSPAPFWRFAELGNTPSVIKGAQGGLGFDVSPLRGLGEDAPQSSSPAPRRRRESPKRSADRNEDKEDEESEGEEPAFDLTRGFMKISKYHASAGNGAPIASASKVQP</sequence>
<feature type="region of interest" description="Disordered" evidence="7">
    <location>
        <begin position="1"/>
        <end position="61"/>
    </location>
</feature>
<evidence type="ECO:0000256" key="5">
    <source>
        <dbReference type="ARBA" id="ARBA00023242"/>
    </source>
</evidence>
<dbReference type="Pfam" id="PF00498">
    <property type="entry name" value="FHA"/>
    <property type="match status" value="1"/>
</dbReference>
<dbReference type="GO" id="GO:0000978">
    <property type="term" value="F:RNA polymerase II cis-regulatory region sequence-specific DNA binding"/>
    <property type="evidence" value="ECO:0007669"/>
    <property type="project" value="TreeGrafter"/>
</dbReference>
<feature type="region of interest" description="Disordered" evidence="7">
    <location>
        <begin position="280"/>
        <end position="320"/>
    </location>
</feature>
<keyword evidence="3 6" id="KW-0238">DNA-binding</keyword>
<dbReference type="EMBL" id="KV441410">
    <property type="protein sequence ID" value="OAF55300.1"/>
    <property type="molecule type" value="Genomic_DNA"/>
</dbReference>
<dbReference type="GO" id="GO:0000981">
    <property type="term" value="F:DNA-binding transcription factor activity, RNA polymerase II-specific"/>
    <property type="evidence" value="ECO:0007669"/>
    <property type="project" value="TreeGrafter"/>
</dbReference>
<evidence type="ECO:0000259" key="8">
    <source>
        <dbReference type="PROSITE" id="PS50006"/>
    </source>
</evidence>
<evidence type="ECO:0000313" key="10">
    <source>
        <dbReference type="EMBL" id="OAF55300.1"/>
    </source>
</evidence>
<dbReference type="eggNOG" id="KOG2294">
    <property type="taxonomic scope" value="Eukaryota"/>
</dbReference>
<gene>
    <name evidence="10" type="primary">FKH2</name>
    <name evidence="10" type="ORF">VC83_08164</name>
</gene>
<dbReference type="InterPro" id="IPR030456">
    <property type="entry name" value="TF_fork_head_CS_2"/>
</dbReference>
<evidence type="ECO:0000256" key="2">
    <source>
        <dbReference type="ARBA" id="ARBA00023015"/>
    </source>
</evidence>
<dbReference type="RefSeq" id="XP_024320600.1">
    <property type="nucleotide sequence ID" value="XM_024471723.1"/>
</dbReference>
<dbReference type="InterPro" id="IPR001766">
    <property type="entry name" value="Fork_head_dom"/>
</dbReference>
<evidence type="ECO:0000256" key="6">
    <source>
        <dbReference type="PROSITE-ProRule" id="PRU00089"/>
    </source>
</evidence>
<dbReference type="Gene3D" id="2.60.200.20">
    <property type="match status" value="1"/>
</dbReference>
<dbReference type="InterPro" id="IPR000253">
    <property type="entry name" value="FHA_dom"/>
</dbReference>
<dbReference type="Pfam" id="PF00250">
    <property type="entry name" value="Forkhead"/>
    <property type="match status" value="1"/>
</dbReference>
<accession>A0A177A140</accession>
<dbReference type="OrthoDB" id="5954824at2759"/>
<dbReference type="SUPFAM" id="SSF46785">
    <property type="entry name" value="Winged helix' DNA-binding domain"/>
    <property type="match status" value="1"/>
</dbReference>
<proteinExistence type="predicted"/>
<evidence type="ECO:0000259" key="9">
    <source>
        <dbReference type="PROSITE" id="PS50039"/>
    </source>
</evidence>
<dbReference type="PROSITE" id="PS50039">
    <property type="entry name" value="FORK_HEAD_3"/>
    <property type="match status" value="1"/>
</dbReference>
<feature type="domain" description="Fork-head" evidence="9">
    <location>
        <begin position="343"/>
        <end position="440"/>
    </location>
</feature>
<evidence type="ECO:0000256" key="1">
    <source>
        <dbReference type="ARBA" id="ARBA00004123"/>
    </source>
</evidence>
<feature type="compositionally biased region" description="Basic and acidic residues" evidence="7">
    <location>
        <begin position="40"/>
        <end position="52"/>
    </location>
</feature>
<organism evidence="10">
    <name type="scientific">Pseudogymnoascus destructans</name>
    <dbReference type="NCBI Taxonomy" id="655981"/>
    <lineage>
        <taxon>Eukaryota</taxon>
        <taxon>Fungi</taxon>
        <taxon>Dikarya</taxon>
        <taxon>Ascomycota</taxon>
        <taxon>Pezizomycotina</taxon>
        <taxon>Leotiomycetes</taxon>
        <taxon>Thelebolales</taxon>
        <taxon>Thelebolaceae</taxon>
        <taxon>Pseudogymnoascus</taxon>
    </lineage>
</organism>
<dbReference type="PROSITE" id="PS50006">
    <property type="entry name" value="FHA_DOMAIN"/>
    <property type="match status" value="1"/>
</dbReference>
<dbReference type="Gene3D" id="1.10.10.10">
    <property type="entry name" value="Winged helix-like DNA-binding domain superfamily/Winged helix DNA-binding domain"/>
    <property type="match status" value="1"/>
</dbReference>
<dbReference type="PANTHER" id="PTHR45881">
    <property type="entry name" value="CHECKPOINT SUPPRESSOR 1-LIKE, ISOFORM A-RELATED"/>
    <property type="match status" value="1"/>
</dbReference>
<feature type="compositionally biased region" description="Basic and acidic residues" evidence="7">
    <location>
        <begin position="639"/>
        <end position="648"/>
    </location>
</feature>
<keyword evidence="5 6" id="KW-0539">Nucleus</keyword>
<protein>
    <submittedName>
        <fullName evidence="10">Transcription factor</fullName>
    </submittedName>
</protein>
<feature type="region of interest" description="Disordered" evidence="7">
    <location>
        <begin position="431"/>
        <end position="663"/>
    </location>
</feature>
<dbReference type="Proteomes" id="UP000077154">
    <property type="component" value="Unassembled WGS sequence"/>
</dbReference>
<dbReference type="PRINTS" id="PR00053">
    <property type="entry name" value="FORKHEAD"/>
</dbReference>
<feature type="DNA-binding region" description="Fork-head" evidence="6">
    <location>
        <begin position="343"/>
        <end position="440"/>
    </location>
</feature>
<dbReference type="CDD" id="cd20026">
    <property type="entry name" value="FH_FOXK"/>
    <property type="match status" value="1"/>
</dbReference>
<dbReference type="InterPro" id="IPR008984">
    <property type="entry name" value="SMAD_FHA_dom_sf"/>
</dbReference>
<keyword evidence="4" id="KW-0804">Transcription</keyword>
<dbReference type="GeneID" id="36291207"/>
<evidence type="ECO:0000256" key="4">
    <source>
        <dbReference type="ARBA" id="ARBA00023163"/>
    </source>
</evidence>
<dbReference type="SMART" id="SM00339">
    <property type="entry name" value="FH"/>
    <property type="match status" value="1"/>
</dbReference>
<name>A0A177A140_9PEZI</name>
<evidence type="ECO:0000256" key="7">
    <source>
        <dbReference type="SAM" id="MobiDB-lite"/>
    </source>
</evidence>
<feature type="compositionally biased region" description="Acidic residues" evidence="7">
    <location>
        <begin position="649"/>
        <end position="660"/>
    </location>
</feature>
<feature type="domain" description="FHA" evidence="8">
    <location>
        <begin position="123"/>
        <end position="209"/>
    </location>
</feature>
<dbReference type="PROSITE" id="PS00658">
    <property type="entry name" value="FORK_HEAD_2"/>
    <property type="match status" value="1"/>
</dbReference>
<comment type="subcellular location">
    <subcellularLocation>
        <location evidence="1 6">Nucleus</location>
    </subcellularLocation>
</comment>
<dbReference type="CDD" id="cd22701">
    <property type="entry name" value="FHA_FKH1-like"/>
    <property type="match status" value="1"/>
</dbReference>
<dbReference type="InterPro" id="IPR036388">
    <property type="entry name" value="WH-like_DNA-bd_sf"/>
</dbReference>
<dbReference type="AlphaFoldDB" id="A0A177A140"/>
<keyword evidence="2" id="KW-0805">Transcription regulation</keyword>
<feature type="region of interest" description="Disordered" evidence="7">
    <location>
        <begin position="129"/>
        <end position="149"/>
    </location>
</feature>